<organism evidence="2 3">
    <name type="scientific">Solanum verrucosum</name>
    <dbReference type="NCBI Taxonomy" id="315347"/>
    <lineage>
        <taxon>Eukaryota</taxon>
        <taxon>Viridiplantae</taxon>
        <taxon>Streptophyta</taxon>
        <taxon>Embryophyta</taxon>
        <taxon>Tracheophyta</taxon>
        <taxon>Spermatophyta</taxon>
        <taxon>Magnoliopsida</taxon>
        <taxon>eudicotyledons</taxon>
        <taxon>Gunneridae</taxon>
        <taxon>Pentapetalae</taxon>
        <taxon>asterids</taxon>
        <taxon>lamiids</taxon>
        <taxon>Solanales</taxon>
        <taxon>Solanaceae</taxon>
        <taxon>Solanoideae</taxon>
        <taxon>Solaneae</taxon>
        <taxon>Solanum</taxon>
    </lineage>
</organism>
<dbReference type="AlphaFoldDB" id="A0AAF0ZPZ7"/>
<evidence type="ECO:0000259" key="1">
    <source>
        <dbReference type="Pfam" id="PF24626"/>
    </source>
</evidence>
<gene>
    <name evidence="2" type="ORF">MTR67_038973</name>
</gene>
<dbReference type="Pfam" id="PF24626">
    <property type="entry name" value="SH3_Tf2-1"/>
    <property type="match status" value="1"/>
</dbReference>
<dbReference type="PANTHER" id="PTHR46148">
    <property type="entry name" value="CHROMO DOMAIN-CONTAINING PROTEIN"/>
    <property type="match status" value="1"/>
</dbReference>
<evidence type="ECO:0000313" key="3">
    <source>
        <dbReference type="Proteomes" id="UP001234989"/>
    </source>
</evidence>
<dbReference type="InterPro" id="IPR056924">
    <property type="entry name" value="SH3_Tf2-1"/>
</dbReference>
<dbReference type="PANTHER" id="PTHR46148:SF58">
    <property type="entry name" value="RETROTRANSPOSON PROTEIN"/>
    <property type="match status" value="1"/>
</dbReference>
<proteinExistence type="predicted"/>
<protein>
    <recommendedName>
        <fullName evidence="1">Tf2-1-like SH3-like domain-containing protein</fullName>
    </recommendedName>
</protein>
<dbReference type="Proteomes" id="UP001234989">
    <property type="component" value="Chromosome 9"/>
</dbReference>
<reference evidence="2" key="1">
    <citation type="submission" date="2023-08" db="EMBL/GenBank/DDBJ databases">
        <title>A de novo genome assembly of Solanum verrucosum Schlechtendal, a Mexican diploid species geographically isolated from the other diploid A-genome species in potato relatives.</title>
        <authorList>
            <person name="Hosaka K."/>
        </authorList>
    </citation>
    <scope>NUCLEOTIDE SEQUENCE</scope>
    <source>
        <tissue evidence="2">Young leaves</tissue>
    </source>
</reference>
<dbReference type="EMBL" id="CP133620">
    <property type="protein sequence ID" value="WMV45588.1"/>
    <property type="molecule type" value="Genomic_DNA"/>
</dbReference>
<name>A0AAF0ZPZ7_SOLVR</name>
<evidence type="ECO:0000313" key="2">
    <source>
        <dbReference type="EMBL" id="WMV45588.1"/>
    </source>
</evidence>
<keyword evidence="3" id="KW-1185">Reference proteome</keyword>
<feature type="domain" description="Tf2-1-like SH3-like" evidence="1">
    <location>
        <begin position="5"/>
        <end position="55"/>
    </location>
</feature>
<accession>A0AAF0ZPZ7</accession>
<sequence>MNDVMRFGKKGKLRPRFVGPYHILRRFGKVSYELDLPNDLKSVLLVFHASLSNKCVGYWTSIVPLEGLGVNENLSDEVVSVEILDRKVKKLRNKEVTSVKVYGGINYMRVLHGSPRLT</sequence>